<name>A0A0K2UW52_LEPSM</name>
<accession>A0A0K2UW52</accession>
<dbReference type="AlphaFoldDB" id="A0A0K2UW52"/>
<sequence length="81" mass="9309">QRRLLLLLDLSDIVTNSAQTIRIIHHNPLVKNPDLSFPFLNIWATVSKKESSFYYNLCVIISVFCIQSRINIIRAPNGKLN</sequence>
<proteinExistence type="predicted"/>
<evidence type="ECO:0000313" key="1">
    <source>
        <dbReference type="EMBL" id="CDW42157.1"/>
    </source>
</evidence>
<reference evidence="1" key="1">
    <citation type="submission" date="2014-05" db="EMBL/GenBank/DDBJ databases">
        <authorList>
            <person name="Chronopoulou M."/>
        </authorList>
    </citation>
    <scope>NUCLEOTIDE SEQUENCE</scope>
    <source>
        <tissue evidence="1">Whole organism</tissue>
    </source>
</reference>
<feature type="non-terminal residue" evidence="1">
    <location>
        <position position="1"/>
    </location>
</feature>
<dbReference type="EMBL" id="HACA01024796">
    <property type="protein sequence ID" value="CDW42157.1"/>
    <property type="molecule type" value="Transcribed_RNA"/>
</dbReference>
<protein>
    <submittedName>
        <fullName evidence="1">Uncharacterized protein</fullName>
    </submittedName>
</protein>
<organism evidence="1">
    <name type="scientific">Lepeophtheirus salmonis</name>
    <name type="common">Salmon louse</name>
    <name type="synonym">Caligus salmonis</name>
    <dbReference type="NCBI Taxonomy" id="72036"/>
    <lineage>
        <taxon>Eukaryota</taxon>
        <taxon>Metazoa</taxon>
        <taxon>Ecdysozoa</taxon>
        <taxon>Arthropoda</taxon>
        <taxon>Crustacea</taxon>
        <taxon>Multicrustacea</taxon>
        <taxon>Hexanauplia</taxon>
        <taxon>Copepoda</taxon>
        <taxon>Siphonostomatoida</taxon>
        <taxon>Caligidae</taxon>
        <taxon>Lepeophtheirus</taxon>
    </lineage>
</organism>